<feature type="transmembrane region" description="Helical" evidence="7">
    <location>
        <begin position="442"/>
        <end position="460"/>
    </location>
</feature>
<feature type="transmembrane region" description="Helical" evidence="7">
    <location>
        <begin position="419"/>
        <end position="436"/>
    </location>
</feature>
<comment type="subcellular location">
    <subcellularLocation>
        <location evidence="1">Cell membrane</location>
        <topology evidence="1">Multi-pass membrane protein</topology>
    </subcellularLocation>
</comment>
<dbReference type="GO" id="GO:0022857">
    <property type="term" value="F:transmembrane transporter activity"/>
    <property type="evidence" value="ECO:0007669"/>
    <property type="project" value="InterPro"/>
</dbReference>
<feature type="transmembrane region" description="Helical" evidence="7">
    <location>
        <begin position="62"/>
        <end position="82"/>
    </location>
</feature>
<keyword evidence="9" id="KW-1185">Reference proteome</keyword>
<dbReference type="EMBL" id="QGGT01000001">
    <property type="protein sequence ID" value="PWK37703.1"/>
    <property type="molecule type" value="Genomic_DNA"/>
</dbReference>
<evidence type="ECO:0000256" key="7">
    <source>
        <dbReference type="SAM" id="Phobius"/>
    </source>
</evidence>
<feature type="transmembrane region" description="Helical" evidence="7">
    <location>
        <begin position="88"/>
        <end position="105"/>
    </location>
</feature>
<gene>
    <name evidence="8" type="ORF">C7419_1011586</name>
</gene>
<reference evidence="8 9" key="1">
    <citation type="submission" date="2018-05" db="EMBL/GenBank/DDBJ databases">
        <title>Genomic Encyclopedia of Type Strains, Phase IV (KMG-V): Genome sequencing to study the core and pangenomes of soil and plant-associated prokaryotes.</title>
        <authorList>
            <person name="Whitman W."/>
        </authorList>
    </citation>
    <scope>NUCLEOTIDE SEQUENCE [LARGE SCALE GENOMIC DNA]</scope>
    <source>
        <strain evidence="8 9">SLV-132</strain>
    </source>
</reference>
<evidence type="ECO:0000256" key="5">
    <source>
        <dbReference type="ARBA" id="ARBA00022989"/>
    </source>
</evidence>
<keyword evidence="4 7" id="KW-0812">Transmembrane</keyword>
<organism evidence="8 9">
    <name type="scientific">Cupriavidus plantarum</name>
    <dbReference type="NCBI Taxonomy" id="942865"/>
    <lineage>
        <taxon>Bacteria</taxon>
        <taxon>Pseudomonadati</taxon>
        <taxon>Pseudomonadota</taxon>
        <taxon>Betaproteobacteria</taxon>
        <taxon>Burkholderiales</taxon>
        <taxon>Burkholderiaceae</taxon>
        <taxon>Cupriavidus</taxon>
    </lineage>
</organism>
<feature type="transmembrane region" description="Helical" evidence="7">
    <location>
        <begin position="498"/>
        <end position="518"/>
    </location>
</feature>
<keyword evidence="3" id="KW-1003">Cell membrane</keyword>
<evidence type="ECO:0000313" key="8">
    <source>
        <dbReference type="EMBL" id="PWK37703.1"/>
    </source>
</evidence>
<feature type="transmembrane region" description="Helical" evidence="7">
    <location>
        <begin position="142"/>
        <end position="162"/>
    </location>
</feature>
<feature type="transmembrane region" description="Helical" evidence="7">
    <location>
        <begin position="364"/>
        <end position="384"/>
    </location>
</feature>
<dbReference type="Proteomes" id="UP000245754">
    <property type="component" value="Unassembled WGS sequence"/>
</dbReference>
<dbReference type="AlphaFoldDB" id="A0A316F2E7"/>
<dbReference type="InterPro" id="IPR006726">
    <property type="entry name" value="PHBA_efflux_AaeB/fusaric-R"/>
</dbReference>
<dbReference type="PANTHER" id="PTHR30509:SF9">
    <property type="entry name" value="MULTIDRUG RESISTANCE PROTEIN MDTO"/>
    <property type="match status" value="1"/>
</dbReference>
<protein>
    <submittedName>
        <fullName evidence="8">Putative membrane protein YccC</fullName>
    </submittedName>
</protein>
<sequence>MFARMIGFPSARDWVFSAKVFAAAMLALYIALAFALPRPYWAMATVYLVSHPLTGATRSKGAYRVVGTLLGAVAAVALVPPLVDSPTLLMGAIAFWVGTLLYLSLMERTPRSYVFLLAAYTLPIVALPAVNDPLQIFDLAVARVEEICIGIVCASVIGSLVFPARVASALHAQTTVWLADAARWASAMLTGAPGDMQQHDSRYKLAADIRQLDTLITHLQFDADTAMAVRCARCLHARMTMLLPELSALASVLRALHGHPAGVPAALAQRMAGVAAWMRGETGTVLMADPGDPETAAASVPEAGWHADLVATAEHHLAKLSDLWHDCLVLQQHISDRATEQVMPELRYADMPGERSYHHDHPMLLVYALTAGCATFAAGLAWILSGWIEGGAPVALAALTTCIYATVDEPRRTAWRFVRWAIVCLVVSWFYIFIVLPFAHDFAGLAGLLAVPYLIIGALIARPGFNLFAVLLSVNAASFANVQMLYDANFGNLFNGTIATFAAMLFAPLWVVMVRPFGAHAVLRRLVHASWKDIALGADRQELEAHPQLRGRMLDQLQRLVPLLAASSDKASNRGFSELQVGFGTLTLQRDFAMLTPAAQERLARVLRSLEYHYLRRVREGEALPPPQRLAARIDTALAAISHGAGSASRETVSALTGIRLSLFPEWKA</sequence>
<keyword evidence="6 7" id="KW-0472">Membrane</keyword>
<proteinExistence type="predicted"/>
<evidence type="ECO:0000256" key="1">
    <source>
        <dbReference type="ARBA" id="ARBA00004651"/>
    </source>
</evidence>
<dbReference type="Pfam" id="PF04632">
    <property type="entry name" value="FUSC"/>
    <property type="match status" value="1"/>
</dbReference>
<evidence type="ECO:0000256" key="3">
    <source>
        <dbReference type="ARBA" id="ARBA00022475"/>
    </source>
</evidence>
<evidence type="ECO:0000256" key="6">
    <source>
        <dbReference type="ARBA" id="ARBA00023136"/>
    </source>
</evidence>
<evidence type="ECO:0000256" key="2">
    <source>
        <dbReference type="ARBA" id="ARBA00022448"/>
    </source>
</evidence>
<dbReference type="RefSeq" id="WP_309136547.1">
    <property type="nucleotide sequence ID" value="NZ_QGGT01000001.1"/>
</dbReference>
<accession>A0A316F2E7</accession>
<feature type="transmembrane region" description="Helical" evidence="7">
    <location>
        <begin position="390"/>
        <end position="407"/>
    </location>
</feature>
<comment type="caution">
    <text evidence="8">The sequence shown here is derived from an EMBL/GenBank/DDBJ whole genome shotgun (WGS) entry which is preliminary data.</text>
</comment>
<keyword evidence="2" id="KW-0813">Transport</keyword>
<dbReference type="GO" id="GO:0005886">
    <property type="term" value="C:plasma membrane"/>
    <property type="evidence" value="ECO:0007669"/>
    <property type="project" value="UniProtKB-SubCell"/>
</dbReference>
<feature type="transmembrane region" description="Helical" evidence="7">
    <location>
        <begin position="20"/>
        <end position="41"/>
    </location>
</feature>
<feature type="transmembrane region" description="Helical" evidence="7">
    <location>
        <begin position="112"/>
        <end position="130"/>
    </location>
</feature>
<name>A0A316F2E7_9BURK</name>
<evidence type="ECO:0000313" key="9">
    <source>
        <dbReference type="Proteomes" id="UP000245754"/>
    </source>
</evidence>
<evidence type="ECO:0000256" key="4">
    <source>
        <dbReference type="ARBA" id="ARBA00022692"/>
    </source>
</evidence>
<dbReference type="PANTHER" id="PTHR30509">
    <property type="entry name" value="P-HYDROXYBENZOIC ACID EFFLUX PUMP SUBUNIT-RELATED"/>
    <property type="match status" value="1"/>
</dbReference>
<keyword evidence="5 7" id="KW-1133">Transmembrane helix</keyword>